<dbReference type="InterPro" id="IPR025396">
    <property type="entry name" value="DUF4302"/>
</dbReference>
<evidence type="ECO:0000313" key="2">
    <source>
        <dbReference type="Proteomes" id="UP001214530"/>
    </source>
</evidence>
<name>A0AAJ6B815_9SPHI</name>
<reference evidence="1" key="1">
    <citation type="submission" date="2023-03" db="EMBL/GenBank/DDBJ databases">
        <title>Andean soil-derived lignocellulolytic bacterial consortium as a source of novel taxa and putative plastic-active enzymes.</title>
        <authorList>
            <person name="Diaz-Garcia L."/>
            <person name="Chuvochina M."/>
            <person name="Feuerriegel G."/>
            <person name="Bunk B."/>
            <person name="Sproer C."/>
            <person name="Streit W.R."/>
            <person name="Rodriguez L.M."/>
            <person name="Overmann J."/>
            <person name="Jimenez D.J."/>
        </authorList>
    </citation>
    <scope>NUCLEOTIDE SEQUENCE</scope>
    <source>
        <strain evidence="1">MAG 3858</strain>
    </source>
</reference>
<dbReference type="PROSITE" id="PS51257">
    <property type="entry name" value="PROKAR_LIPOPROTEIN"/>
    <property type="match status" value="1"/>
</dbReference>
<organism evidence="1 2">
    <name type="scientific">Candidatus Pedobacter colombiensis</name>
    <dbReference type="NCBI Taxonomy" id="3121371"/>
    <lineage>
        <taxon>Bacteria</taxon>
        <taxon>Pseudomonadati</taxon>
        <taxon>Bacteroidota</taxon>
        <taxon>Sphingobacteriia</taxon>
        <taxon>Sphingobacteriales</taxon>
        <taxon>Sphingobacteriaceae</taxon>
        <taxon>Pedobacter</taxon>
    </lineage>
</organism>
<dbReference type="Pfam" id="PF14135">
    <property type="entry name" value="DUF4302"/>
    <property type="match status" value="1"/>
</dbReference>
<dbReference type="Proteomes" id="UP001214530">
    <property type="component" value="Chromosome"/>
</dbReference>
<sequence>MKKQYLLLAVLSVLLFAGCDKKQDRVFDESPAARLNASIDNTYAAIKAKQAWVFSYYPGANQEYGGFNLFPNFTSAVDVTLQADYALTAQSSTFKIYAGAGPILTFDTYNSVIHYFGLPGYYTGIGTADGGMKGDFEFLVMSASPDSVVLKGRKYANLMKMRSVDVNQLPTIVANYKAAAATFNAFRTFKIEVNGTTYATTATTSTVNGSVRPNRYLNVTAKSMTISFIVTDTGIEFYKEYEIDGLKFSKLKYNAPDATYAKGYYSNTNNTMKLIPL</sequence>
<dbReference type="EMBL" id="CP119313">
    <property type="protein sequence ID" value="WEK18633.1"/>
    <property type="molecule type" value="Genomic_DNA"/>
</dbReference>
<proteinExistence type="predicted"/>
<evidence type="ECO:0000313" key="1">
    <source>
        <dbReference type="EMBL" id="WEK18633.1"/>
    </source>
</evidence>
<gene>
    <name evidence="1" type="ORF">P0Y49_17740</name>
</gene>
<accession>A0AAJ6B815</accession>
<dbReference type="AlphaFoldDB" id="A0AAJ6B815"/>
<protein>
    <submittedName>
        <fullName evidence="1">DUF4302 domain-containing protein</fullName>
    </submittedName>
</protein>